<dbReference type="AlphaFoldDB" id="A0A1G7YNV4"/>
<dbReference type="GO" id="GO:0016301">
    <property type="term" value="F:kinase activity"/>
    <property type="evidence" value="ECO:0007669"/>
    <property type="project" value="UniProtKB-KW"/>
</dbReference>
<evidence type="ECO:0000313" key="1">
    <source>
        <dbReference type="EMBL" id="SDG97975.1"/>
    </source>
</evidence>
<dbReference type="RefSeq" id="WP_090501943.1">
    <property type="nucleotide sequence ID" value="NZ_FNCH01000014.1"/>
</dbReference>
<evidence type="ECO:0000313" key="2">
    <source>
        <dbReference type="Proteomes" id="UP000199643"/>
    </source>
</evidence>
<organism evidence="1 2">
    <name type="scientific">Pedobacter terrae</name>
    <dbReference type="NCBI Taxonomy" id="405671"/>
    <lineage>
        <taxon>Bacteria</taxon>
        <taxon>Pseudomonadati</taxon>
        <taxon>Bacteroidota</taxon>
        <taxon>Sphingobacteriia</taxon>
        <taxon>Sphingobacteriales</taxon>
        <taxon>Sphingobacteriaceae</taxon>
        <taxon>Pedobacter</taxon>
    </lineage>
</organism>
<keyword evidence="2" id="KW-1185">Reference proteome</keyword>
<name>A0A1G7YNV4_9SPHI</name>
<dbReference type="Proteomes" id="UP000199643">
    <property type="component" value="Unassembled WGS sequence"/>
</dbReference>
<dbReference type="EMBL" id="FNCH01000014">
    <property type="protein sequence ID" value="SDG97975.1"/>
    <property type="molecule type" value="Genomic_DNA"/>
</dbReference>
<keyword evidence="1" id="KW-0808">Transferase</keyword>
<dbReference type="Gene3D" id="2.60.120.10">
    <property type="entry name" value="Jelly Rolls"/>
    <property type="match status" value="1"/>
</dbReference>
<reference evidence="2" key="1">
    <citation type="submission" date="2016-10" db="EMBL/GenBank/DDBJ databases">
        <authorList>
            <person name="Varghese N."/>
            <person name="Submissions S."/>
        </authorList>
    </citation>
    <scope>NUCLEOTIDE SEQUENCE [LARGE SCALE GENOMIC DNA]</scope>
    <source>
        <strain evidence="2">DSM 17933</strain>
    </source>
</reference>
<accession>A0A1G7YNV4</accession>
<keyword evidence="1" id="KW-0418">Kinase</keyword>
<dbReference type="SUPFAM" id="SSF51206">
    <property type="entry name" value="cAMP-binding domain-like"/>
    <property type="match status" value="1"/>
</dbReference>
<dbReference type="InterPro" id="IPR014710">
    <property type="entry name" value="RmlC-like_jellyroll"/>
</dbReference>
<dbReference type="OrthoDB" id="752588at2"/>
<sequence>MNPEFNYNTHEKWLPFDGFSPLITIFKSFHDLNPAMELIINNETFPVNFKKNKFISSPLHLDQYVYLINKGVTRGYIKDDNKEITMWMAKENEFIGSVSNIWNTNNALEEYIQALEDVIAVAIPHTMSEKLYLNYQIANYIGKEVAQLHYLQASERAFISRLPSAEKKYIRFIKSYPKLVERIPLKYIASFLNMRLETLSRIRSKLAIL</sequence>
<proteinExistence type="predicted"/>
<dbReference type="STRING" id="405671.SAMN05421827_11430"/>
<gene>
    <name evidence="1" type="ORF">SAMN05421827_11430</name>
</gene>
<protein>
    <submittedName>
        <fullName evidence="1">cAMP-binding domain of CRP or a regulatory subunit of cAMP-dependent protein kinases</fullName>
    </submittedName>
</protein>
<dbReference type="InterPro" id="IPR018490">
    <property type="entry name" value="cNMP-bd_dom_sf"/>
</dbReference>